<organism evidence="1 2">
    <name type="scientific">Stylosanthes scabra</name>
    <dbReference type="NCBI Taxonomy" id="79078"/>
    <lineage>
        <taxon>Eukaryota</taxon>
        <taxon>Viridiplantae</taxon>
        <taxon>Streptophyta</taxon>
        <taxon>Embryophyta</taxon>
        <taxon>Tracheophyta</taxon>
        <taxon>Spermatophyta</taxon>
        <taxon>Magnoliopsida</taxon>
        <taxon>eudicotyledons</taxon>
        <taxon>Gunneridae</taxon>
        <taxon>Pentapetalae</taxon>
        <taxon>rosids</taxon>
        <taxon>fabids</taxon>
        <taxon>Fabales</taxon>
        <taxon>Fabaceae</taxon>
        <taxon>Papilionoideae</taxon>
        <taxon>50 kb inversion clade</taxon>
        <taxon>dalbergioids sensu lato</taxon>
        <taxon>Dalbergieae</taxon>
        <taxon>Pterocarpus clade</taxon>
        <taxon>Stylosanthes</taxon>
    </lineage>
</organism>
<keyword evidence="2" id="KW-1185">Reference proteome</keyword>
<reference evidence="1 2" key="1">
    <citation type="journal article" date="2023" name="Plants (Basel)">
        <title>Bridging the Gap: Combining Genomics and Transcriptomics Approaches to Understand Stylosanthes scabra, an Orphan Legume from the Brazilian Caatinga.</title>
        <authorList>
            <person name="Ferreira-Neto J.R.C."/>
            <person name="da Silva M.D."/>
            <person name="Binneck E."/>
            <person name="de Melo N.F."/>
            <person name="da Silva R.H."/>
            <person name="de Melo A.L.T.M."/>
            <person name="Pandolfi V."/>
            <person name="Bustamante F.O."/>
            <person name="Brasileiro-Vidal A.C."/>
            <person name="Benko-Iseppon A.M."/>
        </authorList>
    </citation>
    <scope>NUCLEOTIDE SEQUENCE [LARGE SCALE GENOMIC DNA]</scope>
    <source>
        <tissue evidence="1">Leaves</tissue>
    </source>
</reference>
<dbReference type="Proteomes" id="UP001341840">
    <property type="component" value="Unassembled WGS sequence"/>
</dbReference>
<accession>A0ABU6WWX1</accession>
<name>A0ABU6WWX1_9FABA</name>
<proteinExistence type="predicted"/>
<protein>
    <submittedName>
        <fullName evidence="1">Uncharacterized protein</fullName>
    </submittedName>
</protein>
<dbReference type="EMBL" id="JASCZI010182801">
    <property type="protein sequence ID" value="MED6188633.1"/>
    <property type="molecule type" value="Genomic_DNA"/>
</dbReference>
<evidence type="ECO:0000313" key="2">
    <source>
        <dbReference type="Proteomes" id="UP001341840"/>
    </source>
</evidence>
<sequence>MHGENRRTRPVPRRRQYQCRRKRRICTDSTAYDTSPEHCGRRYYCPALFIPHARSGPADAVHDRGGIRACQPAPGLRFRHSTHFNICGALAAGVAHVPSPVG</sequence>
<evidence type="ECO:0000313" key="1">
    <source>
        <dbReference type="EMBL" id="MED6188633.1"/>
    </source>
</evidence>
<gene>
    <name evidence="1" type="ORF">PIB30_087739</name>
</gene>
<comment type="caution">
    <text evidence="1">The sequence shown here is derived from an EMBL/GenBank/DDBJ whole genome shotgun (WGS) entry which is preliminary data.</text>
</comment>